<feature type="compositionally biased region" description="Basic and acidic residues" evidence="1">
    <location>
        <begin position="47"/>
        <end position="61"/>
    </location>
</feature>
<name>A0AAE1TL92_9EUCA</name>
<sequence>MTQKEIKKTSTGCKVTMDATIRKVHTKAARKDKLGLGLAVRNGGAGRDVDEVMKEVEKIDVGDEEETHTDPPGKLYENQTNTSPSQDLGEPTKGGNNRTQPEDETVL</sequence>
<organism evidence="2 3">
    <name type="scientific">Petrolisthes manimaculis</name>
    <dbReference type="NCBI Taxonomy" id="1843537"/>
    <lineage>
        <taxon>Eukaryota</taxon>
        <taxon>Metazoa</taxon>
        <taxon>Ecdysozoa</taxon>
        <taxon>Arthropoda</taxon>
        <taxon>Crustacea</taxon>
        <taxon>Multicrustacea</taxon>
        <taxon>Malacostraca</taxon>
        <taxon>Eumalacostraca</taxon>
        <taxon>Eucarida</taxon>
        <taxon>Decapoda</taxon>
        <taxon>Pleocyemata</taxon>
        <taxon>Anomura</taxon>
        <taxon>Galatheoidea</taxon>
        <taxon>Porcellanidae</taxon>
        <taxon>Petrolisthes</taxon>
    </lineage>
</organism>
<keyword evidence="3" id="KW-1185">Reference proteome</keyword>
<dbReference type="EMBL" id="JAWZYT010006883">
    <property type="protein sequence ID" value="KAK4287390.1"/>
    <property type="molecule type" value="Genomic_DNA"/>
</dbReference>
<dbReference type="Proteomes" id="UP001292094">
    <property type="component" value="Unassembled WGS sequence"/>
</dbReference>
<dbReference type="AlphaFoldDB" id="A0AAE1TL92"/>
<proteinExistence type="predicted"/>
<feature type="region of interest" description="Disordered" evidence="1">
    <location>
        <begin position="42"/>
        <end position="107"/>
    </location>
</feature>
<accession>A0AAE1TL92</accession>
<comment type="caution">
    <text evidence="2">The sequence shown here is derived from an EMBL/GenBank/DDBJ whole genome shotgun (WGS) entry which is preliminary data.</text>
</comment>
<protein>
    <submittedName>
        <fullName evidence="2">Uncharacterized protein</fullName>
    </submittedName>
</protein>
<evidence type="ECO:0000313" key="2">
    <source>
        <dbReference type="EMBL" id="KAK4287390.1"/>
    </source>
</evidence>
<evidence type="ECO:0000256" key="1">
    <source>
        <dbReference type="SAM" id="MobiDB-lite"/>
    </source>
</evidence>
<feature type="compositionally biased region" description="Polar residues" evidence="1">
    <location>
        <begin position="77"/>
        <end position="86"/>
    </location>
</feature>
<reference evidence="2" key="1">
    <citation type="submission" date="2023-11" db="EMBL/GenBank/DDBJ databases">
        <title>Genome assemblies of two species of porcelain crab, Petrolisthes cinctipes and Petrolisthes manimaculis (Anomura: Porcellanidae).</title>
        <authorList>
            <person name="Angst P."/>
        </authorList>
    </citation>
    <scope>NUCLEOTIDE SEQUENCE</scope>
    <source>
        <strain evidence="2">PB745_02</strain>
        <tissue evidence="2">Gill</tissue>
    </source>
</reference>
<evidence type="ECO:0000313" key="3">
    <source>
        <dbReference type="Proteomes" id="UP001292094"/>
    </source>
</evidence>
<gene>
    <name evidence="2" type="ORF">Pmani_039538</name>
</gene>